<reference evidence="4" key="2">
    <citation type="submission" date="2025-04" db="UniProtKB">
        <authorList>
            <consortium name="RefSeq"/>
        </authorList>
    </citation>
    <scope>IDENTIFICATION</scope>
</reference>
<dbReference type="EnsemblMetazoa" id="XM_017127372.1">
    <property type="protein sequence ID" value="XP_016982861.1"/>
    <property type="gene ID" value="LOC108047263"/>
</dbReference>
<name>A0A6P4FBK1_DRORH</name>
<accession>A0A6P4FBK1</accession>
<keyword evidence="3" id="KW-1185">Reference proteome</keyword>
<proteinExistence type="predicted"/>
<feature type="signal peptide" evidence="1">
    <location>
        <begin position="1"/>
        <end position="19"/>
    </location>
</feature>
<reference evidence="3" key="1">
    <citation type="journal article" date="2021" name="Elife">
        <title>Highly contiguous assemblies of 101 drosophilid genomes.</title>
        <authorList>
            <person name="Kim B.Y."/>
            <person name="Wang J.R."/>
            <person name="Miller D.E."/>
            <person name="Barmina O."/>
            <person name="Delaney E."/>
            <person name="Thompson A."/>
            <person name="Comeault A.A."/>
            <person name="Peede D."/>
            <person name="D'Agostino E.R."/>
            <person name="Pelaez J."/>
            <person name="Aguilar J.M."/>
            <person name="Haji D."/>
            <person name="Matsunaga T."/>
            <person name="Armstrong E.E."/>
            <person name="Zych M."/>
            <person name="Ogawa Y."/>
            <person name="Stamenkovic-Radak M."/>
            <person name="Jelic M."/>
            <person name="Veselinovic M.S."/>
            <person name="Tanaskovic M."/>
            <person name="Eric P."/>
            <person name="Gao J.J."/>
            <person name="Katoh T.K."/>
            <person name="Toda M.J."/>
            <person name="Watabe H."/>
            <person name="Watada M."/>
            <person name="Davis J.S."/>
            <person name="Moyle L.C."/>
            <person name="Manoli G."/>
            <person name="Bertolini E."/>
            <person name="Kostal V."/>
            <person name="Hawley R.S."/>
            <person name="Takahashi A."/>
            <person name="Jones C.D."/>
            <person name="Price D.K."/>
            <person name="Whiteman N."/>
            <person name="Kopp A."/>
            <person name="Matute D.R."/>
            <person name="Petrov D.A."/>
        </authorList>
    </citation>
    <scope>NUCLEOTIDE SEQUENCE [LARGE SCALE GENOMIC DNA]</scope>
</reference>
<dbReference type="SUPFAM" id="SSF58100">
    <property type="entry name" value="Bacterial hemolysins"/>
    <property type="match status" value="1"/>
</dbReference>
<keyword evidence="1" id="KW-0732">Signal</keyword>
<reference evidence="2" key="3">
    <citation type="submission" date="2025-05" db="UniProtKB">
        <authorList>
            <consortium name="EnsemblMetazoa"/>
        </authorList>
    </citation>
    <scope>IDENTIFICATION</scope>
</reference>
<evidence type="ECO:0000256" key="1">
    <source>
        <dbReference type="SAM" id="SignalP"/>
    </source>
</evidence>
<dbReference type="GeneID" id="108047263"/>
<dbReference type="RefSeq" id="XP_016982861.1">
    <property type="nucleotide sequence ID" value="XM_017127372.1"/>
</dbReference>
<evidence type="ECO:0000313" key="3">
    <source>
        <dbReference type="Proteomes" id="UP001652680"/>
    </source>
</evidence>
<evidence type="ECO:0000313" key="4">
    <source>
        <dbReference type="RefSeq" id="XP_016982861.1"/>
    </source>
</evidence>
<feature type="chain" id="PRO_5027966414" evidence="1">
    <location>
        <begin position="20"/>
        <end position="356"/>
    </location>
</feature>
<dbReference type="AlphaFoldDB" id="A0A6P4FBK1"/>
<dbReference type="Proteomes" id="UP001652680">
    <property type="component" value="Unassembled WGS sequence"/>
</dbReference>
<dbReference type="OrthoDB" id="8081395at2759"/>
<evidence type="ECO:0000313" key="2">
    <source>
        <dbReference type="EnsemblMetazoa" id="XP_016982861.1"/>
    </source>
</evidence>
<organism evidence="4">
    <name type="scientific">Drosophila rhopaloa</name>
    <name type="common">Fruit fly</name>
    <dbReference type="NCBI Taxonomy" id="1041015"/>
    <lineage>
        <taxon>Eukaryota</taxon>
        <taxon>Metazoa</taxon>
        <taxon>Ecdysozoa</taxon>
        <taxon>Arthropoda</taxon>
        <taxon>Hexapoda</taxon>
        <taxon>Insecta</taxon>
        <taxon>Pterygota</taxon>
        <taxon>Neoptera</taxon>
        <taxon>Endopterygota</taxon>
        <taxon>Diptera</taxon>
        <taxon>Brachycera</taxon>
        <taxon>Muscomorpha</taxon>
        <taxon>Ephydroidea</taxon>
        <taxon>Drosophilidae</taxon>
        <taxon>Drosophila</taxon>
        <taxon>Sophophora</taxon>
    </lineage>
</organism>
<dbReference type="Gene3D" id="1.20.1170.10">
    <property type="match status" value="1"/>
</dbReference>
<gene>
    <name evidence="4" type="primary">LOC108047263</name>
    <name evidence="2" type="synonym">108047263</name>
</gene>
<protein>
    <submittedName>
        <fullName evidence="4">Uncharacterized protein LOC108047263</fullName>
    </submittedName>
</protein>
<sequence>MKLFLITLFGLLGNFAIDAVPQATVQPPTKSQSMDWNLYLNKLQNKAQLVQDMKNDLNSASIDKNLNDETEKINDYSATYSTEVQQLVSNIRPSLLTAHDSIIDAISIMHGWCSGADILLAAFLDTFPSNDIATRDETLKDLFDSDSSTEIMNKLKEASDMLGSASSLVSNISSEFDSDSTERSPLFQELLRHEILSDENKQYPARLVEKILEQMQEYIDHPDLLELVLSKTNLAGAVAISVLRSHANQEAPPTTHQTPKETTVDPQTYVRFRDRVLHRFKSTKNFFIAYKSSIDRAISSIDEINAKVLRNNQPAAAMGNVQPQYTPNNQRITDARLKNAAKALKNNCQKFSNAQI</sequence>